<evidence type="ECO:0000313" key="3">
    <source>
        <dbReference type="Proteomes" id="UP000005939"/>
    </source>
</evidence>
<gene>
    <name evidence="2" type="ORF">CIN_11100</name>
</gene>
<comment type="caution">
    <text evidence="2">The sequence shown here is derived from an EMBL/GenBank/DDBJ whole genome shotgun (WGS) entry which is preliminary data.</text>
</comment>
<evidence type="ECO:0000259" key="1">
    <source>
        <dbReference type="Pfam" id="PF01738"/>
    </source>
</evidence>
<evidence type="ECO:0000313" key="2">
    <source>
        <dbReference type="EMBL" id="EHD13751.1"/>
    </source>
</evidence>
<sequence length="229" mass="25959">MKLTKVFTLMKKDIQLIASDDHQFNAYEHIPENAHAGLVVLQEIFGVNDHIRYTSDQFANAGYHVISPALFDRTQKNVQLGYTHQDALEGVELRSRIAPEETLLDIIASAKHLPYQKIGIVGYCWGGSLSWRAATETKLFSAASCWYGAAIPSLLQHPHHCPVQMHFGEKDHSIPLDAIEKVRQAYKDVDIYVYENADHGFGCQARDSFHKEAYELAQKRTLDFFAKNL</sequence>
<keyword evidence="2" id="KW-0378">Hydrolase</keyword>
<dbReference type="eggNOG" id="COG0412">
    <property type="taxonomic scope" value="Bacteria"/>
</dbReference>
<dbReference type="SUPFAM" id="SSF53474">
    <property type="entry name" value="alpha/beta-Hydrolases"/>
    <property type="match status" value="1"/>
</dbReference>
<proteinExistence type="predicted"/>
<dbReference type="STRING" id="1088868.CIN_11100"/>
<dbReference type="InterPro" id="IPR051049">
    <property type="entry name" value="Dienelactone_hydrolase-like"/>
</dbReference>
<dbReference type="PATRIC" id="fig|1088868.3.peg.1114"/>
<organism evidence="2 3">
    <name type="scientific">Commensalibacter intestini A911</name>
    <dbReference type="NCBI Taxonomy" id="1088868"/>
    <lineage>
        <taxon>Bacteria</taxon>
        <taxon>Pseudomonadati</taxon>
        <taxon>Pseudomonadota</taxon>
        <taxon>Alphaproteobacteria</taxon>
        <taxon>Acetobacterales</taxon>
        <taxon>Acetobacteraceae</taxon>
    </lineage>
</organism>
<dbReference type="EMBL" id="AGFR01000007">
    <property type="protein sequence ID" value="EHD13751.1"/>
    <property type="molecule type" value="Genomic_DNA"/>
</dbReference>
<protein>
    <submittedName>
        <fullName evidence="2">Dienelactone hydrolase</fullName>
    </submittedName>
</protein>
<feature type="domain" description="Dienelactone hydrolase" evidence="1">
    <location>
        <begin position="24"/>
        <end position="227"/>
    </location>
</feature>
<reference evidence="2 3" key="1">
    <citation type="submission" date="2011-10" db="EMBL/GenBank/DDBJ databases">
        <title>Genome Sequence of Commensalibacter intestini A911, isolated from Drosophila gut.</title>
        <authorList>
            <person name="Lee W.-J."/>
            <person name="Kim E.-K."/>
        </authorList>
    </citation>
    <scope>NUCLEOTIDE SEQUENCE [LARGE SCALE GENOMIC DNA]</scope>
    <source>
        <strain evidence="2 3">A911</strain>
    </source>
</reference>
<name>G6F0V7_9PROT</name>
<dbReference type="Gene3D" id="3.40.50.1820">
    <property type="entry name" value="alpha/beta hydrolase"/>
    <property type="match status" value="1"/>
</dbReference>
<dbReference type="GO" id="GO:0016787">
    <property type="term" value="F:hydrolase activity"/>
    <property type="evidence" value="ECO:0007669"/>
    <property type="project" value="UniProtKB-KW"/>
</dbReference>
<dbReference type="Proteomes" id="UP000005939">
    <property type="component" value="Unassembled WGS sequence"/>
</dbReference>
<accession>G6F0V7</accession>
<dbReference type="Pfam" id="PF01738">
    <property type="entry name" value="DLH"/>
    <property type="match status" value="1"/>
</dbReference>
<dbReference type="PANTHER" id="PTHR46623:SF6">
    <property type="entry name" value="ALPHA_BETA-HYDROLASES SUPERFAMILY PROTEIN"/>
    <property type="match status" value="1"/>
</dbReference>
<dbReference type="InterPro" id="IPR002925">
    <property type="entry name" value="Dienelactn_hydro"/>
</dbReference>
<dbReference type="InterPro" id="IPR029058">
    <property type="entry name" value="AB_hydrolase_fold"/>
</dbReference>
<dbReference type="PANTHER" id="PTHR46623">
    <property type="entry name" value="CARBOXYMETHYLENEBUTENOLIDASE-RELATED"/>
    <property type="match status" value="1"/>
</dbReference>
<dbReference type="AlphaFoldDB" id="G6F0V7"/>